<gene>
    <name evidence="4" type="primary">rlpA</name>
    <name evidence="7" type="ORF">H2508_08835</name>
</gene>
<dbReference type="EC" id="4.2.2.-" evidence="4"/>
<dbReference type="GO" id="GO:0008932">
    <property type="term" value="F:lytic endotransglycosylase activity"/>
    <property type="evidence" value="ECO:0007669"/>
    <property type="project" value="UniProtKB-UniRule"/>
</dbReference>
<proteinExistence type="inferred from homology"/>
<dbReference type="FunFam" id="2.40.40.10:FF:000003">
    <property type="entry name" value="Endolytic peptidoglycan transglycosylase RlpA"/>
    <property type="match status" value="1"/>
</dbReference>
<dbReference type="PROSITE" id="PS51257">
    <property type="entry name" value="PROKAR_LIPOPROTEIN"/>
    <property type="match status" value="1"/>
</dbReference>
<comment type="subcellular location">
    <subcellularLocation>
        <location evidence="4">Cell membrane</location>
        <topology evidence="4">Lipid-anchor</topology>
    </subcellularLocation>
</comment>
<dbReference type="RefSeq" id="WP_182173403.1">
    <property type="nucleotide sequence ID" value="NZ_JACFXU010000014.1"/>
</dbReference>
<comment type="similarity">
    <text evidence="4 5">Belongs to the RlpA family.</text>
</comment>
<keyword evidence="4" id="KW-1003">Cell membrane</keyword>
<dbReference type="Pfam" id="PF05036">
    <property type="entry name" value="SPOR"/>
    <property type="match status" value="1"/>
</dbReference>
<keyword evidence="4" id="KW-0449">Lipoprotein</keyword>
<reference evidence="7 8" key="1">
    <citation type="submission" date="2020-07" db="EMBL/GenBank/DDBJ databases">
        <title>Halieaceae bacterium, F7430, whole genome shotgun sequencing project.</title>
        <authorList>
            <person name="Jiang S."/>
            <person name="Liu Z.W."/>
            <person name="Du Z.J."/>
        </authorList>
    </citation>
    <scope>NUCLEOTIDE SEQUENCE [LARGE SCALE GENOMIC DNA]</scope>
    <source>
        <strain evidence="7 8">F7430</strain>
    </source>
</reference>
<dbReference type="Gene3D" id="3.30.70.1070">
    <property type="entry name" value="Sporulation related repeat"/>
    <property type="match status" value="1"/>
</dbReference>
<dbReference type="PANTHER" id="PTHR34183:SF1">
    <property type="entry name" value="ENDOLYTIC PEPTIDOGLYCAN TRANSGLYCOSYLASE RLPA"/>
    <property type="match status" value="1"/>
</dbReference>
<keyword evidence="4" id="KW-0472">Membrane</keyword>
<protein>
    <recommendedName>
        <fullName evidence="4">Endolytic peptidoglycan transglycosylase RlpA</fullName>
        <ecNumber evidence="4">4.2.2.-</ecNumber>
    </recommendedName>
</protein>
<evidence type="ECO:0000313" key="8">
    <source>
        <dbReference type="Proteomes" id="UP000539350"/>
    </source>
</evidence>
<dbReference type="GO" id="GO:0000270">
    <property type="term" value="P:peptidoglycan metabolic process"/>
    <property type="evidence" value="ECO:0007669"/>
    <property type="project" value="UniProtKB-UniRule"/>
</dbReference>
<dbReference type="SUPFAM" id="SSF50685">
    <property type="entry name" value="Barwin-like endoglucanases"/>
    <property type="match status" value="1"/>
</dbReference>
<accession>A0A7W2YJ58</accession>
<dbReference type="InterPro" id="IPR009009">
    <property type="entry name" value="RlpA-like_DPBB"/>
</dbReference>
<name>A0A7W2YJ58_9GAMM</name>
<evidence type="ECO:0000256" key="5">
    <source>
        <dbReference type="RuleBase" id="RU003495"/>
    </source>
</evidence>
<feature type="domain" description="SPOR" evidence="6">
    <location>
        <begin position="197"/>
        <end position="276"/>
    </location>
</feature>
<keyword evidence="2 4" id="KW-0456">Lyase</keyword>
<dbReference type="PANTHER" id="PTHR34183">
    <property type="entry name" value="ENDOLYTIC PEPTIDOGLYCAN TRANSGLYCOSYLASE RLPA"/>
    <property type="match status" value="1"/>
</dbReference>
<dbReference type="GO" id="GO:0009279">
    <property type="term" value="C:cell outer membrane"/>
    <property type="evidence" value="ECO:0007669"/>
    <property type="project" value="TreeGrafter"/>
</dbReference>
<dbReference type="CDD" id="cd22268">
    <property type="entry name" value="DPBB_RlpA-like"/>
    <property type="match status" value="1"/>
</dbReference>
<evidence type="ECO:0000256" key="1">
    <source>
        <dbReference type="ARBA" id="ARBA00022729"/>
    </source>
</evidence>
<dbReference type="InterPro" id="IPR036680">
    <property type="entry name" value="SPOR-like_sf"/>
</dbReference>
<evidence type="ECO:0000256" key="2">
    <source>
        <dbReference type="ARBA" id="ARBA00023239"/>
    </source>
</evidence>
<keyword evidence="8" id="KW-1185">Reference proteome</keyword>
<dbReference type="Proteomes" id="UP000539350">
    <property type="component" value="Unassembled WGS sequence"/>
</dbReference>
<dbReference type="EMBL" id="JACFXU010000014">
    <property type="protein sequence ID" value="MBA6413211.1"/>
    <property type="molecule type" value="Genomic_DNA"/>
</dbReference>
<organism evidence="7 8">
    <name type="scientific">Sediminihaliea albiluteola</name>
    <dbReference type="NCBI Taxonomy" id="2758564"/>
    <lineage>
        <taxon>Bacteria</taxon>
        <taxon>Pseudomonadati</taxon>
        <taxon>Pseudomonadota</taxon>
        <taxon>Gammaproteobacteria</taxon>
        <taxon>Cellvibrionales</taxon>
        <taxon>Halieaceae</taxon>
        <taxon>Sediminihaliea</taxon>
    </lineage>
</organism>
<dbReference type="GO" id="GO:0071555">
    <property type="term" value="P:cell wall organization"/>
    <property type="evidence" value="ECO:0007669"/>
    <property type="project" value="UniProtKB-KW"/>
</dbReference>
<keyword evidence="1" id="KW-0732">Signal</keyword>
<dbReference type="InterPro" id="IPR036908">
    <property type="entry name" value="RlpA-like_sf"/>
</dbReference>
<dbReference type="SUPFAM" id="SSF110997">
    <property type="entry name" value="Sporulation related repeat"/>
    <property type="match status" value="1"/>
</dbReference>
<dbReference type="PROSITE" id="PS51724">
    <property type="entry name" value="SPOR"/>
    <property type="match status" value="1"/>
</dbReference>
<keyword evidence="4" id="KW-0564">Palmitate</keyword>
<comment type="caution">
    <text evidence="7">The sequence shown here is derived from an EMBL/GenBank/DDBJ whole genome shotgun (WGS) entry which is preliminary data.</text>
</comment>
<evidence type="ECO:0000313" key="7">
    <source>
        <dbReference type="EMBL" id="MBA6413211.1"/>
    </source>
</evidence>
<comment type="function">
    <text evidence="4">Lytic transglycosylase with a strong preference for naked glycan strands that lack stem peptides.</text>
</comment>
<keyword evidence="3 4" id="KW-0961">Cell wall biogenesis/degradation</keyword>
<evidence type="ECO:0000256" key="3">
    <source>
        <dbReference type="ARBA" id="ARBA00023316"/>
    </source>
</evidence>
<dbReference type="InterPro" id="IPR034718">
    <property type="entry name" value="RlpA"/>
</dbReference>
<dbReference type="GO" id="GO:0005886">
    <property type="term" value="C:plasma membrane"/>
    <property type="evidence" value="ECO:0007669"/>
    <property type="project" value="UniProtKB-SubCell"/>
</dbReference>
<sequence>MLRLHALLVIFALIVVGCTTMPRDSEPDSSITSIKPAPLSPDISDGAPLRSILPEDVADAVPRPDPILSLGNKSPYTVLGKTYEIMDDHSGYRERGLASWYGTKFNGRHTSNGEVFDLYAATAAHKTLPIPSYVRVTNLSNGRSIVVRVNDRGPFHSDRLIDLSYGAAVKLGYMEQGTAEVEVEVLTLAGVDDRRGTPLGSYRFLQLGAFGSEASAQRLQQELESQVQAPVFVSPVEAGGNMLYRVRIGPLDSNEDLLALQDELQASGYSGAQLLP</sequence>
<dbReference type="GO" id="GO:0042834">
    <property type="term" value="F:peptidoglycan binding"/>
    <property type="evidence" value="ECO:0007669"/>
    <property type="project" value="InterPro"/>
</dbReference>
<dbReference type="HAMAP" id="MF_02071">
    <property type="entry name" value="RlpA"/>
    <property type="match status" value="1"/>
</dbReference>
<dbReference type="Pfam" id="PF03330">
    <property type="entry name" value="DPBB_1"/>
    <property type="match status" value="1"/>
</dbReference>
<dbReference type="AlphaFoldDB" id="A0A7W2YJ58"/>
<dbReference type="InterPro" id="IPR012997">
    <property type="entry name" value="RplA"/>
</dbReference>
<evidence type="ECO:0000256" key="4">
    <source>
        <dbReference type="HAMAP-Rule" id="MF_02071"/>
    </source>
</evidence>
<dbReference type="NCBIfam" id="TIGR00413">
    <property type="entry name" value="rlpA"/>
    <property type="match status" value="1"/>
</dbReference>
<dbReference type="Gene3D" id="2.40.40.10">
    <property type="entry name" value="RlpA-like domain"/>
    <property type="match status" value="1"/>
</dbReference>
<dbReference type="InterPro" id="IPR007730">
    <property type="entry name" value="SPOR-like_dom"/>
</dbReference>
<evidence type="ECO:0000259" key="6">
    <source>
        <dbReference type="PROSITE" id="PS51724"/>
    </source>
</evidence>